<evidence type="ECO:0000256" key="1">
    <source>
        <dbReference type="ARBA" id="ARBA00001933"/>
    </source>
</evidence>
<dbReference type="EMBL" id="CP043473">
    <property type="protein sequence ID" value="QEL57700.1"/>
    <property type="molecule type" value="Genomic_DNA"/>
</dbReference>
<proteinExistence type="inferred from homology"/>
<evidence type="ECO:0000256" key="3">
    <source>
        <dbReference type="ARBA" id="ARBA00037999"/>
    </source>
</evidence>
<name>A0A5C1DMK1_9NEIS</name>
<dbReference type="NCBIfam" id="NF011936">
    <property type="entry name" value="PRK15407.1"/>
    <property type="match status" value="1"/>
</dbReference>
<dbReference type="InterPro" id="IPR015424">
    <property type="entry name" value="PyrdxlP-dep_Trfase"/>
</dbReference>
<protein>
    <submittedName>
        <fullName evidence="5">Lipopolysaccharide biosynthesis protein RfbH</fullName>
    </submittedName>
</protein>
<gene>
    <name evidence="5" type="primary">rfbH</name>
    <name evidence="5" type="ORF">FYK34_20095</name>
</gene>
<dbReference type="CDD" id="cd00616">
    <property type="entry name" value="AHBA_syn"/>
    <property type="match status" value="1"/>
</dbReference>
<dbReference type="SUPFAM" id="SSF53383">
    <property type="entry name" value="PLP-dependent transferases"/>
    <property type="match status" value="1"/>
</dbReference>
<dbReference type="Gene3D" id="3.40.640.10">
    <property type="entry name" value="Type I PLP-dependent aspartate aminotransferase-like (Major domain)"/>
    <property type="match status" value="1"/>
</dbReference>
<evidence type="ECO:0000256" key="4">
    <source>
        <dbReference type="RuleBase" id="RU004508"/>
    </source>
</evidence>
<comment type="similarity">
    <text evidence="3 4">Belongs to the DegT/DnrJ/EryC1 family.</text>
</comment>
<evidence type="ECO:0000313" key="5">
    <source>
        <dbReference type="EMBL" id="QEL57700.1"/>
    </source>
</evidence>
<sequence>MNTVSTVNFQPQLDKLRSQISELVQQYAEIAYTPKPFVAGQSVVPVSGKVIGAKELQLMVDASLDGWLTTGRFNAMFEERLAKFLGVKYLITVNSGSSANLVAFTTLTSPKLGDRAIKQGDEIIGVAAGFPTTVNPILQFGAVPVFVDVDLATHNIDANKIEAAITPKTKAIMLAHSLGNPFNLDVVIALCKKYNLWLVEDCCDALGATYNGQLVGTFGDIATLSFYPAHHITMGEGGAVFTNNADLKLIAESFRDWGRDCYCAPGKDNTCDKRFCWTKKDLGGDLPDGYDHKYTYSHLGYNLKISDMQAACALAQMDRVEEFIAKRRANFAYLKNRLSSVEQFLHLPQATPNSEPSWFGFPLIVKDSAGVKRADLINFLEENKIGTRLLFAGNLTKQPYMAGRNFRISGDLTNTDVVMNQTFWLGTFPALGKEQLDYIADKLEEFFGVNF</sequence>
<dbReference type="RefSeq" id="WP_149299600.1">
    <property type="nucleotide sequence ID" value="NZ_CP043473.1"/>
</dbReference>
<dbReference type="GO" id="GO:0008483">
    <property type="term" value="F:transaminase activity"/>
    <property type="evidence" value="ECO:0007669"/>
    <property type="project" value="TreeGrafter"/>
</dbReference>
<dbReference type="PANTHER" id="PTHR30244:SF34">
    <property type="entry name" value="DTDP-4-AMINO-4,6-DIDEOXYGALACTOSE TRANSAMINASE"/>
    <property type="match status" value="1"/>
</dbReference>
<evidence type="ECO:0000313" key="6">
    <source>
        <dbReference type="Proteomes" id="UP000322079"/>
    </source>
</evidence>
<reference evidence="5 6" key="1">
    <citation type="submission" date="2019-08" db="EMBL/GenBank/DDBJ databases">
        <title>Chromobacterium paludis, a novel bacterium isolated from a Maryland marsh pond.</title>
        <authorList>
            <person name="Blackburn M.B."/>
            <person name="Gundersen-Rindal D.E."/>
        </authorList>
    </citation>
    <scope>NUCLEOTIDE SEQUENCE [LARGE SCALE GENOMIC DNA]</scope>
    <source>
        <strain evidence="6">IIBBL 257-1</strain>
    </source>
</reference>
<organism evidence="5 6">
    <name type="scientific">Chromobacterium paludis</name>
    <dbReference type="NCBI Taxonomy" id="2605945"/>
    <lineage>
        <taxon>Bacteria</taxon>
        <taxon>Pseudomonadati</taxon>
        <taxon>Pseudomonadota</taxon>
        <taxon>Betaproteobacteria</taxon>
        <taxon>Neisseriales</taxon>
        <taxon>Chromobacteriaceae</taxon>
        <taxon>Chromobacterium</taxon>
    </lineage>
</organism>
<dbReference type="AlphaFoldDB" id="A0A5C1DMK1"/>
<accession>A0A5C1DMK1</accession>
<evidence type="ECO:0000256" key="2">
    <source>
        <dbReference type="ARBA" id="ARBA00022898"/>
    </source>
</evidence>
<comment type="cofactor">
    <cofactor evidence="1">
        <name>pyridoxal 5'-phosphate</name>
        <dbReference type="ChEBI" id="CHEBI:597326"/>
    </cofactor>
</comment>
<keyword evidence="6" id="KW-1185">Reference proteome</keyword>
<dbReference type="Pfam" id="PF01041">
    <property type="entry name" value="DegT_DnrJ_EryC1"/>
    <property type="match status" value="1"/>
</dbReference>
<dbReference type="FunFam" id="3.90.1150.10:FF:000068">
    <property type="entry name" value="LPS biosynthesis protein"/>
    <property type="match status" value="1"/>
</dbReference>
<dbReference type="Proteomes" id="UP000322079">
    <property type="component" value="Chromosome"/>
</dbReference>
<dbReference type="GO" id="GO:0000271">
    <property type="term" value="P:polysaccharide biosynthetic process"/>
    <property type="evidence" value="ECO:0007669"/>
    <property type="project" value="TreeGrafter"/>
</dbReference>
<dbReference type="FunFam" id="3.40.640.10:FF:000079">
    <property type="entry name" value="LPS biosynthesis protein"/>
    <property type="match status" value="1"/>
</dbReference>
<dbReference type="GO" id="GO:0030170">
    <property type="term" value="F:pyridoxal phosphate binding"/>
    <property type="evidence" value="ECO:0007669"/>
    <property type="project" value="TreeGrafter"/>
</dbReference>
<dbReference type="InterPro" id="IPR015421">
    <property type="entry name" value="PyrdxlP-dep_Trfase_major"/>
</dbReference>
<dbReference type="PANTHER" id="PTHR30244">
    <property type="entry name" value="TRANSAMINASE"/>
    <property type="match status" value="1"/>
</dbReference>
<dbReference type="Gene3D" id="3.90.1150.10">
    <property type="entry name" value="Aspartate Aminotransferase, domain 1"/>
    <property type="match status" value="1"/>
</dbReference>
<dbReference type="KEGG" id="chrm:FYK34_20095"/>
<dbReference type="InterPro" id="IPR000653">
    <property type="entry name" value="DegT/StrS_aminotransferase"/>
</dbReference>
<keyword evidence="2 4" id="KW-0663">Pyridoxal phosphate</keyword>
<dbReference type="PIRSF" id="PIRSF000390">
    <property type="entry name" value="PLP_StrS"/>
    <property type="match status" value="1"/>
</dbReference>
<dbReference type="InterPro" id="IPR015422">
    <property type="entry name" value="PyrdxlP-dep_Trfase_small"/>
</dbReference>